<evidence type="ECO:0000313" key="2">
    <source>
        <dbReference type="EMBL" id="KLO04039.1"/>
    </source>
</evidence>
<gene>
    <name evidence="2" type="ORF">SCHPADRAFT_763577</name>
</gene>
<keyword evidence="3" id="KW-1185">Reference proteome</keyword>
<dbReference type="InParanoid" id="A0A0H2QXF9"/>
<proteinExistence type="predicted"/>
<organism evidence="2 3">
    <name type="scientific">Schizopora paradoxa</name>
    <dbReference type="NCBI Taxonomy" id="27342"/>
    <lineage>
        <taxon>Eukaryota</taxon>
        <taxon>Fungi</taxon>
        <taxon>Dikarya</taxon>
        <taxon>Basidiomycota</taxon>
        <taxon>Agaricomycotina</taxon>
        <taxon>Agaricomycetes</taxon>
        <taxon>Hymenochaetales</taxon>
        <taxon>Schizoporaceae</taxon>
        <taxon>Schizopora</taxon>
    </lineage>
</organism>
<dbReference type="AlphaFoldDB" id="A0A0H2QXF9"/>
<accession>A0A0H2QXF9</accession>
<dbReference type="EMBL" id="KQ086760">
    <property type="protein sequence ID" value="KLO04039.1"/>
    <property type="molecule type" value="Genomic_DNA"/>
</dbReference>
<evidence type="ECO:0000313" key="3">
    <source>
        <dbReference type="Proteomes" id="UP000053477"/>
    </source>
</evidence>
<dbReference type="Proteomes" id="UP000053477">
    <property type="component" value="Unassembled WGS sequence"/>
</dbReference>
<name>A0A0H2QXF9_9AGAM</name>
<feature type="region of interest" description="Disordered" evidence="1">
    <location>
        <begin position="46"/>
        <end position="71"/>
    </location>
</feature>
<protein>
    <submittedName>
        <fullName evidence="2">Uncharacterized protein</fullName>
    </submittedName>
</protein>
<evidence type="ECO:0000256" key="1">
    <source>
        <dbReference type="SAM" id="MobiDB-lite"/>
    </source>
</evidence>
<sequence length="244" mass="27394">MKSCGSISLRDVSAPYTLTVRIESARNAPQSRRGCARLGRGSCRRRRWARGESRSRRKGASRTRGSTRLDGTDLKREKHAIECGLTIRACVSLWPYLGARRLDVVPSDDHLRRYISRAGESHYTIDVAHTSTPASAEDGEEGTAHSSDTREVLTVYNETSRRGESITSKRCIRLVCIDGIYHHSVKRRPPNVMGISPTSGEVTVRLGRARGNIMVHIEASRLRELITTYFLRIDTPPTPNPNWR</sequence>
<reference evidence="2 3" key="1">
    <citation type="submission" date="2015-04" db="EMBL/GenBank/DDBJ databases">
        <title>Complete genome sequence of Schizopora paradoxa KUC8140, a cosmopolitan wood degrader in East Asia.</title>
        <authorList>
            <consortium name="DOE Joint Genome Institute"/>
            <person name="Min B."/>
            <person name="Park H."/>
            <person name="Jang Y."/>
            <person name="Kim J.-J."/>
            <person name="Kim K.H."/>
            <person name="Pangilinan J."/>
            <person name="Lipzen A."/>
            <person name="Riley R."/>
            <person name="Grigoriev I.V."/>
            <person name="Spatafora J.W."/>
            <person name="Choi I.-G."/>
        </authorList>
    </citation>
    <scope>NUCLEOTIDE SEQUENCE [LARGE SCALE GENOMIC DNA]</scope>
    <source>
        <strain evidence="2 3">KUC8140</strain>
    </source>
</reference>